<evidence type="ECO:0000313" key="1">
    <source>
        <dbReference type="EMBL" id="OMF57445.1"/>
    </source>
</evidence>
<name>A0A1R1F045_9BACL</name>
<dbReference type="RefSeq" id="WP_076165259.1">
    <property type="nucleotide sequence ID" value="NZ_MRTP01000001.1"/>
</dbReference>
<organism evidence="1 2">
    <name type="scientific">Paenibacillus rhizosphaerae</name>
    <dbReference type="NCBI Taxonomy" id="297318"/>
    <lineage>
        <taxon>Bacteria</taxon>
        <taxon>Bacillati</taxon>
        <taxon>Bacillota</taxon>
        <taxon>Bacilli</taxon>
        <taxon>Bacillales</taxon>
        <taxon>Paenibacillaceae</taxon>
        <taxon>Paenibacillus</taxon>
    </lineage>
</organism>
<sequence>MGRSREIIDMKRLGIIQLDAGDDFGDPTRTAAGEGKLLKGSALASPHDPVINFTDDQRRQRGMCEKWLEPVLS</sequence>
<evidence type="ECO:0000313" key="2">
    <source>
        <dbReference type="Proteomes" id="UP000187172"/>
    </source>
</evidence>
<dbReference type="EMBL" id="MRTP01000001">
    <property type="protein sequence ID" value="OMF57445.1"/>
    <property type="molecule type" value="Genomic_DNA"/>
</dbReference>
<reference evidence="1 2" key="1">
    <citation type="submission" date="2016-11" db="EMBL/GenBank/DDBJ databases">
        <title>Paenibacillus species isolates.</title>
        <authorList>
            <person name="Beno S.M."/>
        </authorList>
    </citation>
    <scope>NUCLEOTIDE SEQUENCE [LARGE SCALE GENOMIC DNA]</scope>
    <source>
        <strain evidence="1 2">FSL R5-0378</strain>
    </source>
</reference>
<proteinExistence type="predicted"/>
<dbReference type="AlphaFoldDB" id="A0A1R1F045"/>
<comment type="caution">
    <text evidence="1">The sequence shown here is derived from an EMBL/GenBank/DDBJ whole genome shotgun (WGS) entry which is preliminary data.</text>
</comment>
<dbReference type="Proteomes" id="UP000187172">
    <property type="component" value="Unassembled WGS sequence"/>
</dbReference>
<accession>A0A1R1F045</accession>
<protein>
    <submittedName>
        <fullName evidence="1">Uncharacterized protein</fullName>
    </submittedName>
</protein>
<gene>
    <name evidence="1" type="ORF">BK138_02210</name>
</gene>
<keyword evidence="2" id="KW-1185">Reference proteome</keyword>